<organism evidence="17 18">
    <name type="scientific">Geomesophilobacter sediminis</name>
    <dbReference type="NCBI Taxonomy" id="2798584"/>
    <lineage>
        <taxon>Bacteria</taxon>
        <taxon>Pseudomonadati</taxon>
        <taxon>Thermodesulfobacteriota</taxon>
        <taxon>Desulfuromonadia</taxon>
        <taxon>Geobacterales</taxon>
        <taxon>Geobacteraceae</taxon>
        <taxon>Geomesophilobacter</taxon>
    </lineage>
</organism>
<dbReference type="Gene3D" id="3.40.50.720">
    <property type="entry name" value="NAD(P)-binding Rossmann-like Domain"/>
    <property type="match status" value="1"/>
</dbReference>
<comment type="caution">
    <text evidence="15">Lacks conserved residue(s) required for the propagation of feature annotation.</text>
</comment>
<feature type="binding site" evidence="15">
    <location>
        <position position="237"/>
    </location>
    <ligand>
        <name>substrate</name>
    </ligand>
</feature>
<evidence type="ECO:0000256" key="12">
    <source>
        <dbReference type="ARBA" id="ARBA00023154"/>
    </source>
</evidence>
<dbReference type="UniPathway" id="UPA00050">
    <property type="reaction ID" value="UER00463"/>
</dbReference>
<dbReference type="EC" id="1.2.1.11" evidence="6 15"/>
<evidence type="ECO:0000259" key="16">
    <source>
        <dbReference type="SMART" id="SM00859"/>
    </source>
</evidence>
<dbReference type="GO" id="GO:0009089">
    <property type="term" value="P:lysine biosynthetic process via diaminopimelate"/>
    <property type="evidence" value="ECO:0007669"/>
    <property type="project" value="UniProtKB-UniRule"/>
</dbReference>
<dbReference type="InterPro" id="IPR012080">
    <property type="entry name" value="Asp_semialdehyde_DH"/>
</dbReference>
<evidence type="ECO:0000313" key="17">
    <source>
        <dbReference type="EMBL" id="MBJ6725875.1"/>
    </source>
</evidence>
<dbReference type="Gene3D" id="3.30.360.10">
    <property type="entry name" value="Dihydrodipicolinate Reductase, domain 2"/>
    <property type="match status" value="1"/>
</dbReference>
<dbReference type="UniPathway" id="UPA00051">
    <property type="reaction ID" value="UER00464"/>
</dbReference>
<name>A0A8J7LWJ3_9BACT</name>
<keyword evidence="13 15" id="KW-0486">Methionine biosynthesis</keyword>
<feature type="binding site" evidence="15">
    <location>
        <position position="317"/>
    </location>
    <ligand>
        <name>NADP(+)</name>
        <dbReference type="ChEBI" id="CHEBI:58349"/>
    </ligand>
</feature>
<gene>
    <name evidence="15" type="primary">asd</name>
    <name evidence="17" type="ORF">JFN93_14255</name>
</gene>
<dbReference type="GO" id="GO:0046983">
    <property type="term" value="F:protein dimerization activity"/>
    <property type="evidence" value="ECO:0007669"/>
    <property type="project" value="InterPro"/>
</dbReference>
<dbReference type="GO" id="GO:0009097">
    <property type="term" value="P:isoleucine biosynthetic process"/>
    <property type="evidence" value="ECO:0007669"/>
    <property type="project" value="UniProtKB-UniRule"/>
</dbReference>
<dbReference type="Pfam" id="PF01118">
    <property type="entry name" value="Semialdhyde_dh"/>
    <property type="match status" value="1"/>
</dbReference>
<evidence type="ECO:0000256" key="9">
    <source>
        <dbReference type="ARBA" id="ARBA00022857"/>
    </source>
</evidence>
<dbReference type="NCBIfam" id="NF005957">
    <property type="entry name" value="PRK08040.1"/>
    <property type="match status" value="1"/>
</dbReference>
<feature type="active site" description="Proton acceptor" evidence="15">
    <location>
        <position position="244"/>
    </location>
</feature>
<evidence type="ECO:0000256" key="13">
    <source>
        <dbReference type="ARBA" id="ARBA00023167"/>
    </source>
</evidence>
<feature type="binding site" evidence="15">
    <location>
        <begin position="13"/>
        <end position="16"/>
    </location>
    <ligand>
        <name>NADP(+)</name>
        <dbReference type="ChEBI" id="CHEBI:58349"/>
    </ligand>
</feature>
<keyword evidence="10 15" id="KW-0220">Diaminopimelate biosynthesis</keyword>
<sequence>MSKKFTVAVVGATGAVGTQILECLEGRNFPVQEIKLLATASNAGDILEFHGQPVTVEEVKQDSFEGVDIALFAAGPAIASQLAPVAAGAGTVCIDCSSAWRMDADVPLIIPEVNPDALAGYRKKGIVSSPTASVVQLAVALKPLHDFAGIKRMVVSTYEAVSSTGNRAIDELRVQTGELLNGRPAKVDVYPHRIAFNCLPQVDAFNDDGYTREEQKVIDETAKVMAATIKTTATCIRVPVFYAHSASVNIETGKKLTPEKARELLKGAAGVVLVDDPAESEYPMCMDAAGQDEVFVGRIREDKSIANGLNLWVVSDNLRKGAATNAVQIAELLVEKYLQ</sequence>
<dbReference type="GO" id="GO:0051287">
    <property type="term" value="F:NAD binding"/>
    <property type="evidence" value="ECO:0007669"/>
    <property type="project" value="InterPro"/>
</dbReference>
<evidence type="ECO:0000256" key="1">
    <source>
        <dbReference type="ARBA" id="ARBA00005021"/>
    </source>
</evidence>
<dbReference type="SUPFAM" id="SSF55347">
    <property type="entry name" value="Glyceraldehyde-3-phosphate dehydrogenase-like, C-terminal domain"/>
    <property type="match status" value="1"/>
</dbReference>
<dbReference type="InterPro" id="IPR012280">
    <property type="entry name" value="Semialdhyde_DH_dimer_dom"/>
</dbReference>
<evidence type="ECO:0000256" key="6">
    <source>
        <dbReference type="ARBA" id="ARBA00013120"/>
    </source>
</evidence>
<dbReference type="GO" id="GO:0004073">
    <property type="term" value="F:aspartate-semialdehyde dehydrogenase activity"/>
    <property type="evidence" value="ECO:0007669"/>
    <property type="project" value="UniProtKB-UniRule"/>
</dbReference>
<dbReference type="GO" id="GO:0009088">
    <property type="term" value="P:threonine biosynthetic process"/>
    <property type="evidence" value="ECO:0007669"/>
    <property type="project" value="UniProtKB-UniRule"/>
</dbReference>
<keyword evidence="11 15" id="KW-0560">Oxidoreductase</keyword>
<comment type="caution">
    <text evidence="17">The sequence shown here is derived from an EMBL/GenBank/DDBJ whole genome shotgun (WGS) entry which is preliminary data.</text>
</comment>
<dbReference type="Proteomes" id="UP000636888">
    <property type="component" value="Unassembled WGS sequence"/>
</dbReference>
<keyword evidence="12 15" id="KW-0457">Lysine biosynthesis</keyword>
<dbReference type="EMBL" id="JAEMHM010000011">
    <property type="protein sequence ID" value="MBJ6725875.1"/>
    <property type="molecule type" value="Genomic_DNA"/>
</dbReference>
<dbReference type="PANTHER" id="PTHR46278:SF2">
    <property type="entry name" value="ASPARTATE-SEMIALDEHYDE DEHYDROGENASE"/>
    <property type="match status" value="1"/>
</dbReference>
<dbReference type="HAMAP" id="MF_02121">
    <property type="entry name" value="ASADH"/>
    <property type="match status" value="1"/>
</dbReference>
<evidence type="ECO:0000256" key="7">
    <source>
        <dbReference type="ARBA" id="ARBA00022605"/>
    </source>
</evidence>
<keyword evidence="7 15" id="KW-0028">Amino-acid biosynthesis</keyword>
<dbReference type="GO" id="GO:0071266">
    <property type="term" value="P:'de novo' L-methionine biosynthetic process"/>
    <property type="evidence" value="ECO:0007669"/>
    <property type="project" value="UniProtKB-UniRule"/>
</dbReference>
<dbReference type="NCBIfam" id="NF011456">
    <property type="entry name" value="PRK14874.1"/>
    <property type="match status" value="1"/>
</dbReference>
<dbReference type="NCBIfam" id="NF004224">
    <property type="entry name" value="PRK05671.1"/>
    <property type="match status" value="1"/>
</dbReference>
<dbReference type="AlphaFoldDB" id="A0A8J7LWJ3"/>
<keyword evidence="9 15" id="KW-0521">NADP</keyword>
<accession>A0A8J7LWJ3</accession>
<evidence type="ECO:0000256" key="5">
    <source>
        <dbReference type="ARBA" id="ARBA00011738"/>
    </source>
</evidence>
<comment type="pathway">
    <text evidence="3 15">Amino-acid biosynthesis; L-threonine biosynthesis; L-threonine from L-aspartate: step 2/5.</text>
</comment>
<reference evidence="17" key="1">
    <citation type="submission" date="2020-12" db="EMBL/GenBank/DDBJ databases">
        <title>Geomonas sp. Red875, isolated from river sediment.</title>
        <authorList>
            <person name="Xu Z."/>
            <person name="Zhang Z."/>
            <person name="Masuda Y."/>
            <person name="Itoh H."/>
            <person name="Senoo K."/>
        </authorList>
    </citation>
    <scope>NUCLEOTIDE SEQUENCE</scope>
    <source>
        <strain evidence="17">Red875</strain>
    </source>
</reference>
<evidence type="ECO:0000256" key="4">
    <source>
        <dbReference type="ARBA" id="ARBA00010584"/>
    </source>
</evidence>
<dbReference type="InterPro" id="IPR005986">
    <property type="entry name" value="Asp_semialdehyde_DH_beta"/>
</dbReference>
<dbReference type="InterPro" id="IPR000534">
    <property type="entry name" value="Semialdehyde_DH_NAD-bd"/>
</dbReference>
<comment type="pathway">
    <text evidence="1 15">Amino-acid biosynthesis; L-methionine biosynthesis via de novo pathway; L-homoserine from L-aspartate: step 2/3.</text>
</comment>
<feature type="binding site" evidence="15">
    <location>
        <position position="101"/>
    </location>
    <ligand>
        <name>phosphate</name>
        <dbReference type="ChEBI" id="CHEBI:43474"/>
    </ligand>
</feature>
<dbReference type="PANTHER" id="PTHR46278">
    <property type="entry name" value="DEHYDROGENASE, PUTATIVE-RELATED"/>
    <property type="match status" value="1"/>
</dbReference>
<evidence type="ECO:0000313" key="18">
    <source>
        <dbReference type="Proteomes" id="UP000636888"/>
    </source>
</evidence>
<comment type="similarity">
    <text evidence="4 15">Belongs to the aspartate-semialdehyde dehydrogenase family.</text>
</comment>
<dbReference type="SMART" id="SM00859">
    <property type="entry name" value="Semialdhyde_dh"/>
    <property type="match status" value="1"/>
</dbReference>
<dbReference type="CDD" id="cd18131">
    <property type="entry name" value="ASADH_C_bac_euk_like"/>
    <property type="match status" value="1"/>
</dbReference>
<dbReference type="GO" id="GO:0019877">
    <property type="term" value="P:diaminopimelate biosynthetic process"/>
    <property type="evidence" value="ECO:0007669"/>
    <property type="project" value="UniProtKB-UniRule"/>
</dbReference>
<comment type="catalytic activity">
    <reaction evidence="14 15">
        <text>L-aspartate 4-semialdehyde + phosphate + NADP(+) = 4-phospho-L-aspartate + NADPH + H(+)</text>
        <dbReference type="Rhea" id="RHEA:24284"/>
        <dbReference type="ChEBI" id="CHEBI:15378"/>
        <dbReference type="ChEBI" id="CHEBI:43474"/>
        <dbReference type="ChEBI" id="CHEBI:57535"/>
        <dbReference type="ChEBI" id="CHEBI:57783"/>
        <dbReference type="ChEBI" id="CHEBI:58349"/>
        <dbReference type="ChEBI" id="CHEBI:537519"/>
        <dbReference type="EC" id="1.2.1.11"/>
    </reaction>
</comment>
<dbReference type="CDD" id="cd02316">
    <property type="entry name" value="VcASADH2_like_N"/>
    <property type="match status" value="1"/>
</dbReference>
<dbReference type="Pfam" id="PF02774">
    <property type="entry name" value="Semialdhyde_dhC"/>
    <property type="match status" value="1"/>
</dbReference>
<dbReference type="SUPFAM" id="SSF51735">
    <property type="entry name" value="NAD(P)-binding Rossmann-fold domains"/>
    <property type="match status" value="1"/>
</dbReference>
<dbReference type="RefSeq" id="WP_199384769.1">
    <property type="nucleotide sequence ID" value="NZ_JAEMHM010000011.1"/>
</dbReference>
<evidence type="ECO:0000256" key="2">
    <source>
        <dbReference type="ARBA" id="ARBA00005076"/>
    </source>
</evidence>
<keyword evidence="18" id="KW-1185">Reference proteome</keyword>
<evidence type="ECO:0000256" key="8">
    <source>
        <dbReference type="ARBA" id="ARBA00022697"/>
    </source>
</evidence>
<dbReference type="InterPro" id="IPR036291">
    <property type="entry name" value="NAD(P)-bd_dom_sf"/>
</dbReference>
<evidence type="ECO:0000256" key="15">
    <source>
        <dbReference type="HAMAP-Rule" id="MF_02121"/>
    </source>
</evidence>
<evidence type="ECO:0000256" key="3">
    <source>
        <dbReference type="ARBA" id="ARBA00005097"/>
    </source>
</evidence>
<dbReference type="PIRSF" id="PIRSF000148">
    <property type="entry name" value="ASA_dh"/>
    <property type="match status" value="1"/>
</dbReference>
<comment type="function">
    <text evidence="15">Catalyzes the NADPH-dependent formation of L-aspartate-semialdehyde (L-ASA) by the reductive dephosphorylation of L-aspartyl-4-phosphate.</text>
</comment>
<comment type="pathway">
    <text evidence="2 15">Amino-acid biosynthesis; L-lysine biosynthesis via DAP pathway; (S)-tetrahydrodipicolinate from L-aspartate: step 2/4.</text>
</comment>
<evidence type="ECO:0000256" key="14">
    <source>
        <dbReference type="ARBA" id="ARBA00047891"/>
    </source>
</evidence>
<evidence type="ECO:0000256" key="10">
    <source>
        <dbReference type="ARBA" id="ARBA00022915"/>
    </source>
</evidence>
<evidence type="ECO:0000256" key="11">
    <source>
        <dbReference type="ARBA" id="ARBA00023002"/>
    </source>
</evidence>
<dbReference type="NCBIfam" id="TIGR01296">
    <property type="entry name" value="asd_B"/>
    <property type="match status" value="1"/>
</dbReference>
<feature type="domain" description="Semialdehyde dehydrogenase NAD-binding" evidence="16">
    <location>
        <begin position="6"/>
        <end position="121"/>
    </location>
</feature>
<protein>
    <recommendedName>
        <fullName evidence="6 15">Aspartate-semialdehyde dehydrogenase</fullName>
        <shortName evidence="15">ASA dehydrogenase</shortName>
        <shortName evidence="15">ASADH</shortName>
        <ecNumber evidence="6 15">1.2.1.11</ecNumber>
    </recommendedName>
    <alternativeName>
        <fullName evidence="15">Aspartate-beta-semialdehyde dehydrogenase</fullName>
    </alternativeName>
</protein>
<comment type="subunit">
    <text evidence="5 15">Homodimer.</text>
</comment>
<dbReference type="UniPathway" id="UPA00034">
    <property type="reaction ID" value="UER00016"/>
</dbReference>
<dbReference type="GO" id="GO:0050661">
    <property type="term" value="F:NADP binding"/>
    <property type="evidence" value="ECO:0007669"/>
    <property type="project" value="UniProtKB-UniRule"/>
</dbReference>
<proteinExistence type="inferred from homology"/>
<keyword evidence="8 15" id="KW-0791">Threonine biosynthesis</keyword>